<sequence>MDETLNTAVEAIDVSCASDADVSVQSNFMDKVSFFIATSQRHRIISAPSQPMPKTWMTRLYADGVVPTDSWGTNNKTVKLTSTIQDNHEW</sequence>
<evidence type="ECO:0000313" key="1">
    <source>
        <dbReference type="EnsemblProtists" id="HpaP805270"/>
    </source>
</evidence>
<dbReference type="STRING" id="559515.M4BG49"/>
<organism evidence="1 2">
    <name type="scientific">Hyaloperonospora arabidopsidis (strain Emoy2)</name>
    <name type="common">Downy mildew agent</name>
    <name type="synonym">Peronospora arabidopsidis</name>
    <dbReference type="NCBI Taxonomy" id="559515"/>
    <lineage>
        <taxon>Eukaryota</taxon>
        <taxon>Sar</taxon>
        <taxon>Stramenopiles</taxon>
        <taxon>Oomycota</taxon>
        <taxon>Peronosporomycetes</taxon>
        <taxon>Peronosporales</taxon>
        <taxon>Peronosporaceae</taxon>
        <taxon>Hyaloperonospora</taxon>
    </lineage>
</organism>
<evidence type="ECO:0000313" key="2">
    <source>
        <dbReference type="Proteomes" id="UP000011713"/>
    </source>
</evidence>
<dbReference type="AlphaFoldDB" id="M4BG49"/>
<dbReference type="Proteomes" id="UP000011713">
    <property type="component" value="Unassembled WGS sequence"/>
</dbReference>
<reference evidence="1" key="2">
    <citation type="submission" date="2015-06" db="UniProtKB">
        <authorList>
            <consortium name="EnsemblProtists"/>
        </authorList>
    </citation>
    <scope>IDENTIFICATION</scope>
    <source>
        <strain evidence="1">Emoy2</strain>
    </source>
</reference>
<keyword evidence="2" id="KW-1185">Reference proteome</keyword>
<dbReference type="EMBL" id="JH598226">
    <property type="status" value="NOT_ANNOTATED_CDS"/>
    <property type="molecule type" value="Genomic_DNA"/>
</dbReference>
<dbReference type="HOGENOM" id="CLU_2445486_0_0_1"/>
<proteinExistence type="predicted"/>
<dbReference type="EnsemblProtists" id="HpaT805270">
    <property type="protein sequence ID" value="HpaP805270"/>
    <property type="gene ID" value="HpaG805270"/>
</dbReference>
<dbReference type="InParanoid" id="M4BG49"/>
<name>M4BG49_HYAAE</name>
<protein>
    <submittedName>
        <fullName evidence="1">Uncharacterized protein</fullName>
    </submittedName>
</protein>
<accession>M4BG49</accession>
<dbReference type="VEuPathDB" id="FungiDB:HpaG805270"/>
<reference evidence="2" key="1">
    <citation type="journal article" date="2010" name="Science">
        <title>Signatures of adaptation to obligate biotrophy in the Hyaloperonospora arabidopsidis genome.</title>
        <authorList>
            <person name="Baxter L."/>
            <person name="Tripathy S."/>
            <person name="Ishaque N."/>
            <person name="Boot N."/>
            <person name="Cabral A."/>
            <person name="Kemen E."/>
            <person name="Thines M."/>
            <person name="Ah-Fong A."/>
            <person name="Anderson R."/>
            <person name="Badejoko W."/>
            <person name="Bittner-Eddy P."/>
            <person name="Boore J.L."/>
            <person name="Chibucos M.C."/>
            <person name="Coates M."/>
            <person name="Dehal P."/>
            <person name="Delehaunty K."/>
            <person name="Dong S."/>
            <person name="Downton P."/>
            <person name="Dumas B."/>
            <person name="Fabro G."/>
            <person name="Fronick C."/>
            <person name="Fuerstenberg S.I."/>
            <person name="Fulton L."/>
            <person name="Gaulin E."/>
            <person name="Govers F."/>
            <person name="Hughes L."/>
            <person name="Humphray S."/>
            <person name="Jiang R.H."/>
            <person name="Judelson H."/>
            <person name="Kamoun S."/>
            <person name="Kyung K."/>
            <person name="Meijer H."/>
            <person name="Minx P."/>
            <person name="Morris P."/>
            <person name="Nelson J."/>
            <person name="Phuntumart V."/>
            <person name="Qutob D."/>
            <person name="Rehmany A."/>
            <person name="Rougon-Cardoso A."/>
            <person name="Ryden P."/>
            <person name="Torto-Alalibo T."/>
            <person name="Studholme D."/>
            <person name="Wang Y."/>
            <person name="Win J."/>
            <person name="Wood J."/>
            <person name="Clifton S.W."/>
            <person name="Rogers J."/>
            <person name="Van den Ackerveken G."/>
            <person name="Jones J.D."/>
            <person name="McDowell J.M."/>
            <person name="Beynon J."/>
            <person name="Tyler B.M."/>
        </authorList>
    </citation>
    <scope>NUCLEOTIDE SEQUENCE [LARGE SCALE GENOMIC DNA]</scope>
    <source>
        <strain evidence="2">Emoy2</strain>
    </source>
</reference>